<evidence type="ECO:0000256" key="1">
    <source>
        <dbReference type="SAM" id="MobiDB-lite"/>
    </source>
</evidence>
<dbReference type="Proteomes" id="UP001469553">
    <property type="component" value="Unassembled WGS sequence"/>
</dbReference>
<proteinExistence type="predicted"/>
<keyword evidence="3" id="KW-1185">Reference proteome</keyword>
<organism evidence="2 3">
    <name type="scientific">Ameca splendens</name>
    <dbReference type="NCBI Taxonomy" id="208324"/>
    <lineage>
        <taxon>Eukaryota</taxon>
        <taxon>Metazoa</taxon>
        <taxon>Chordata</taxon>
        <taxon>Craniata</taxon>
        <taxon>Vertebrata</taxon>
        <taxon>Euteleostomi</taxon>
        <taxon>Actinopterygii</taxon>
        <taxon>Neopterygii</taxon>
        <taxon>Teleostei</taxon>
        <taxon>Neoteleostei</taxon>
        <taxon>Acanthomorphata</taxon>
        <taxon>Ovalentaria</taxon>
        <taxon>Atherinomorphae</taxon>
        <taxon>Cyprinodontiformes</taxon>
        <taxon>Goodeidae</taxon>
        <taxon>Ameca</taxon>
    </lineage>
</organism>
<gene>
    <name evidence="2" type="ORF">AMECASPLE_032670</name>
</gene>
<feature type="compositionally biased region" description="Polar residues" evidence="1">
    <location>
        <begin position="1"/>
        <end position="13"/>
    </location>
</feature>
<protein>
    <submittedName>
        <fullName evidence="2">Uncharacterized protein</fullName>
    </submittedName>
</protein>
<sequence length="105" mass="11793">MWRSSGSTPSPSRMTELLTPSLRESRPPYRGSLYPGSRSFGLDPKFMAIGEGRKVDRPVNQELRFSAQLSLSLIRGSLSFWQAELRHSTEYCAESVGGETVLARW</sequence>
<comment type="caution">
    <text evidence="2">The sequence shown here is derived from an EMBL/GenBank/DDBJ whole genome shotgun (WGS) entry which is preliminary data.</text>
</comment>
<accession>A0ABV0YI63</accession>
<dbReference type="EMBL" id="JAHRIP010032492">
    <property type="protein sequence ID" value="MEQ2293374.1"/>
    <property type="molecule type" value="Genomic_DNA"/>
</dbReference>
<evidence type="ECO:0000313" key="3">
    <source>
        <dbReference type="Proteomes" id="UP001469553"/>
    </source>
</evidence>
<feature type="region of interest" description="Disordered" evidence="1">
    <location>
        <begin position="1"/>
        <end position="36"/>
    </location>
</feature>
<reference evidence="2 3" key="1">
    <citation type="submission" date="2021-06" db="EMBL/GenBank/DDBJ databases">
        <authorList>
            <person name="Palmer J.M."/>
        </authorList>
    </citation>
    <scope>NUCLEOTIDE SEQUENCE [LARGE SCALE GENOMIC DNA]</scope>
    <source>
        <strain evidence="2 3">AS_MEX2019</strain>
        <tissue evidence="2">Muscle</tissue>
    </source>
</reference>
<evidence type="ECO:0000313" key="2">
    <source>
        <dbReference type="EMBL" id="MEQ2293374.1"/>
    </source>
</evidence>
<name>A0ABV0YI63_9TELE</name>